<dbReference type="SUPFAM" id="SSF46785">
    <property type="entry name" value="Winged helix' DNA-binding domain"/>
    <property type="match status" value="1"/>
</dbReference>
<proteinExistence type="predicted"/>
<dbReference type="SUPFAM" id="SSF48008">
    <property type="entry name" value="GntR ligand-binding domain-like"/>
    <property type="match status" value="1"/>
</dbReference>
<dbReference type="Gene3D" id="1.10.10.10">
    <property type="entry name" value="Winged helix-like DNA-binding domain superfamily/Winged helix DNA-binding domain"/>
    <property type="match status" value="1"/>
</dbReference>
<protein>
    <recommendedName>
        <fullName evidence="4">HTH gntR-type domain-containing protein</fullName>
    </recommendedName>
</protein>
<dbReference type="KEGG" id="sbd:ATN00_07910"/>
<dbReference type="InterPro" id="IPR036390">
    <property type="entry name" value="WH_DNA-bd_sf"/>
</dbReference>
<dbReference type="PROSITE" id="PS50949">
    <property type="entry name" value="HTH_GNTR"/>
    <property type="match status" value="1"/>
</dbReference>
<evidence type="ECO:0000313" key="5">
    <source>
        <dbReference type="EMBL" id="ALR20241.1"/>
    </source>
</evidence>
<feature type="domain" description="HTH gntR-type" evidence="4">
    <location>
        <begin position="18"/>
        <end position="85"/>
    </location>
</feature>
<keyword evidence="6" id="KW-1185">Reference proteome</keyword>
<keyword evidence="1" id="KW-0805">Transcription regulation</keyword>
<dbReference type="InterPro" id="IPR008920">
    <property type="entry name" value="TF_FadR/GntR_C"/>
</dbReference>
<dbReference type="SMART" id="SM00345">
    <property type="entry name" value="HTH_GNTR"/>
    <property type="match status" value="1"/>
</dbReference>
<name>A0A0S3EXU0_9SPHN</name>
<dbReference type="OrthoDB" id="9028214at2"/>
<dbReference type="STRING" id="1332080.ATN00_07910"/>
<dbReference type="AlphaFoldDB" id="A0A0S3EXU0"/>
<organism evidence="5 6">
    <name type="scientific">Sphingobium baderi</name>
    <dbReference type="NCBI Taxonomy" id="1332080"/>
    <lineage>
        <taxon>Bacteria</taxon>
        <taxon>Pseudomonadati</taxon>
        <taxon>Pseudomonadota</taxon>
        <taxon>Alphaproteobacteria</taxon>
        <taxon>Sphingomonadales</taxon>
        <taxon>Sphingomonadaceae</taxon>
        <taxon>Sphingobium</taxon>
    </lineage>
</organism>
<accession>A0A0S3EXU0</accession>
<sequence length="250" mass="28259">MYENSVAHSSAGDAAVDRSVTHRAYVEMRAALISCQLPPGSRLNISQLQRDLGVSQAAVREGLSRLAAEELVTIERNSGFRAAPVSAEGYRELANACLTIELTLLDSSVKNGDYAWEGALLSSYHIASRILSEACDVPASMNSYVQHREQFHRTLFSCCDNKWLLWSWSLLYAQQLRYRQTFLQLAMFERGLHEDYRKFIDAIIERDVVKAATLWSETHHKVVDFIESNLEAPLPGKDGAAPRRRRRRTT</sequence>
<evidence type="ECO:0000256" key="3">
    <source>
        <dbReference type="ARBA" id="ARBA00023163"/>
    </source>
</evidence>
<dbReference type="InterPro" id="IPR000524">
    <property type="entry name" value="Tscrpt_reg_HTH_GntR"/>
</dbReference>
<dbReference type="PANTHER" id="PTHR43537:SF20">
    <property type="entry name" value="HTH-TYPE TRANSCRIPTIONAL REPRESSOR GLAR"/>
    <property type="match status" value="1"/>
</dbReference>
<evidence type="ECO:0000256" key="1">
    <source>
        <dbReference type="ARBA" id="ARBA00023015"/>
    </source>
</evidence>
<dbReference type="Proteomes" id="UP000056968">
    <property type="component" value="Chromosome"/>
</dbReference>
<gene>
    <name evidence="5" type="ORF">ATN00_07910</name>
</gene>
<dbReference type="PANTHER" id="PTHR43537">
    <property type="entry name" value="TRANSCRIPTIONAL REGULATOR, GNTR FAMILY"/>
    <property type="match status" value="1"/>
</dbReference>
<evidence type="ECO:0000313" key="6">
    <source>
        <dbReference type="Proteomes" id="UP000056968"/>
    </source>
</evidence>
<evidence type="ECO:0000259" key="4">
    <source>
        <dbReference type="PROSITE" id="PS50949"/>
    </source>
</evidence>
<keyword evidence="3" id="KW-0804">Transcription</keyword>
<reference evidence="5 6" key="1">
    <citation type="submission" date="2015-11" db="EMBL/GenBank/DDBJ databases">
        <title>A Two-component Flavoprotein Monooxygenase System MeaXY Responsible for para-Hydroxylation of 2-Methyl-6-ethylaniline and 2,6-Diethylaniline in Sphingobium baderi DE-13.</title>
        <authorList>
            <person name="Cheng M."/>
            <person name="Meng Q."/>
            <person name="Yang Y."/>
            <person name="Chu C."/>
            <person name="Yan X."/>
            <person name="He J."/>
            <person name="Li S."/>
        </authorList>
    </citation>
    <scope>NUCLEOTIDE SEQUENCE [LARGE SCALE GENOMIC DNA]</scope>
    <source>
        <strain evidence="5 6">DE-13</strain>
    </source>
</reference>
<dbReference type="GO" id="GO:0003700">
    <property type="term" value="F:DNA-binding transcription factor activity"/>
    <property type="evidence" value="ECO:0007669"/>
    <property type="project" value="InterPro"/>
</dbReference>
<dbReference type="GO" id="GO:0003677">
    <property type="term" value="F:DNA binding"/>
    <property type="evidence" value="ECO:0007669"/>
    <property type="project" value="UniProtKB-KW"/>
</dbReference>
<dbReference type="InterPro" id="IPR036388">
    <property type="entry name" value="WH-like_DNA-bd_sf"/>
</dbReference>
<evidence type="ECO:0000256" key="2">
    <source>
        <dbReference type="ARBA" id="ARBA00023125"/>
    </source>
</evidence>
<dbReference type="EMBL" id="CP013264">
    <property type="protein sequence ID" value="ALR20241.1"/>
    <property type="molecule type" value="Genomic_DNA"/>
</dbReference>
<keyword evidence="2" id="KW-0238">DNA-binding</keyword>
<dbReference type="Pfam" id="PF07729">
    <property type="entry name" value="FCD"/>
    <property type="match status" value="1"/>
</dbReference>
<dbReference type="Pfam" id="PF00392">
    <property type="entry name" value="GntR"/>
    <property type="match status" value="1"/>
</dbReference>
<dbReference type="Gene3D" id="1.20.120.530">
    <property type="entry name" value="GntR ligand-binding domain-like"/>
    <property type="match status" value="1"/>
</dbReference>
<dbReference type="InterPro" id="IPR011711">
    <property type="entry name" value="GntR_C"/>
</dbReference>